<gene>
    <name evidence="4" type="ORF">PRVXT_002737</name>
</gene>
<dbReference type="PROSITE" id="PS51371">
    <property type="entry name" value="CBS"/>
    <property type="match status" value="2"/>
</dbReference>
<dbReference type="PANTHER" id="PTHR43080">
    <property type="entry name" value="CBS DOMAIN-CONTAINING PROTEIN CBSX3, MITOCHONDRIAL"/>
    <property type="match status" value="1"/>
</dbReference>
<name>A0AAU7VKT1_9FIRM</name>
<evidence type="ECO:0000259" key="3">
    <source>
        <dbReference type="PROSITE" id="PS51371"/>
    </source>
</evidence>
<evidence type="ECO:0000256" key="2">
    <source>
        <dbReference type="PROSITE-ProRule" id="PRU00703"/>
    </source>
</evidence>
<dbReference type="EMBL" id="CP158367">
    <property type="protein sequence ID" value="XBX74679.1"/>
    <property type="molecule type" value="Genomic_DNA"/>
</dbReference>
<dbReference type="SUPFAM" id="SSF54631">
    <property type="entry name" value="CBS-domain pair"/>
    <property type="match status" value="1"/>
</dbReference>
<reference evidence="4" key="2">
    <citation type="submission" date="2024-06" db="EMBL/GenBank/DDBJ databases">
        <authorList>
            <person name="Petrova K.O."/>
            <person name="Toshchakov S.V."/>
            <person name="Boltjanskaja Y.V."/>
            <person name="Kevbrin V."/>
        </authorList>
    </citation>
    <scope>NUCLEOTIDE SEQUENCE</scope>
    <source>
        <strain evidence="4">Z-910T</strain>
    </source>
</reference>
<evidence type="ECO:0000313" key="4">
    <source>
        <dbReference type="EMBL" id="XBX74679.1"/>
    </source>
</evidence>
<sequence>MKVLEVMNKEVVSISKDASVEEATKLMIEKSVGGLPVVDGENKVVGMITEKDLLTRHKEFVPPPYVDILGAFVYLEDPTRANERLKKSLSSSIEDVMSTPVFSVNPEDDVQLVLGFMVEQGFNRIPVEEEEKLVGIVSRGDILKGLAK</sequence>
<protein>
    <submittedName>
        <fullName evidence="4">CBS domain-containing protein</fullName>
    </submittedName>
</protein>
<organism evidence="4">
    <name type="scientific">Proteinivorax tanatarense</name>
    <dbReference type="NCBI Taxonomy" id="1260629"/>
    <lineage>
        <taxon>Bacteria</taxon>
        <taxon>Bacillati</taxon>
        <taxon>Bacillota</taxon>
        <taxon>Clostridia</taxon>
        <taxon>Eubacteriales</taxon>
        <taxon>Proteinivoracaceae</taxon>
        <taxon>Proteinivorax</taxon>
    </lineage>
</organism>
<accession>A0AAU7VKT1</accession>
<feature type="domain" description="CBS" evidence="3">
    <location>
        <begin position="7"/>
        <end position="63"/>
    </location>
</feature>
<dbReference type="SMART" id="SM00116">
    <property type="entry name" value="CBS"/>
    <property type="match status" value="2"/>
</dbReference>
<keyword evidence="1 2" id="KW-0129">CBS domain</keyword>
<dbReference type="InterPro" id="IPR051257">
    <property type="entry name" value="Diverse_CBS-Domain"/>
</dbReference>
<evidence type="ECO:0000256" key="1">
    <source>
        <dbReference type="ARBA" id="ARBA00023122"/>
    </source>
</evidence>
<dbReference type="RefSeq" id="WP_350343428.1">
    <property type="nucleotide sequence ID" value="NZ_CP158367.1"/>
</dbReference>
<reference evidence="4" key="1">
    <citation type="journal article" date="2013" name="Extremophiles">
        <title>Proteinivorax tanatarense gen. nov., sp. nov., an anaerobic, haloalkaliphilic, proteolytic bacterium isolated from a decaying algal bloom, and proposal of Proteinivoraceae fam. nov.</title>
        <authorList>
            <person name="Kevbrin V."/>
            <person name="Boltyanskaya Y."/>
            <person name="Zhilina T."/>
            <person name="Kolganova T."/>
            <person name="Lavrentjeva E."/>
            <person name="Kuznetsov B."/>
        </authorList>
    </citation>
    <scope>NUCLEOTIDE SEQUENCE</scope>
    <source>
        <strain evidence="4">Z-910T</strain>
    </source>
</reference>
<dbReference type="InterPro" id="IPR046342">
    <property type="entry name" value="CBS_dom_sf"/>
</dbReference>
<feature type="domain" description="CBS" evidence="3">
    <location>
        <begin position="97"/>
        <end position="148"/>
    </location>
</feature>
<dbReference type="PANTHER" id="PTHR43080:SF2">
    <property type="entry name" value="CBS DOMAIN-CONTAINING PROTEIN"/>
    <property type="match status" value="1"/>
</dbReference>
<dbReference type="Pfam" id="PF00571">
    <property type="entry name" value="CBS"/>
    <property type="match status" value="2"/>
</dbReference>
<dbReference type="CDD" id="cd04586">
    <property type="entry name" value="CBS_pair_BON_assoc"/>
    <property type="match status" value="1"/>
</dbReference>
<dbReference type="Gene3D" id="3.10.580.10">
    <property type="entry name" value="CBS-domain"/>
    <property type="match status" value="1"/>
</dbReference>
<dbReference type="AlphaFoldDB" id="A0AAU7VKT1"/>
<proteinExistence type="predicted"/>
<dbReference type="InterPro" id="IPR000644">
    <property type="entry name" value="CBS_dom"/>
</dbReference>